<reference evidence="2 3" key="1">
    <citation type="submission" date="2019-08" db="EMBL/GenBank/DDBJ databases">
        <title>Bioinformatics analysis of the strain L3 and L5.</title>
        <authorList>
            <person name="Li X."/>
        </authorList>
    </citation>
    <scope>NUCLEOTIDE SEQUENCE [LARGE SCALE GENOMIC DNA]</scope>
    <source>
        <strain evidence="2 3">L5</strain>
    </source>
</reference>
<comment type="caution">
    <text evidence="2">The sequence shown here is derived from an EMBL/GenBank/DDBJ whole genome shotgun (WGS) entry which is preliminary data.</text>
</comment>
<evidence type="ECO:0000313" key="2">
    <source>
        <dbReference type="EMBL" id="KAA0011210.1"/>
    </source>
</evidence>
<dbReference type="Proteomes" id="UP000486760">
    <property type="component" value="Unassembled WGS sequence"/>
</dbReference>
<dbReference type="AlphaFoldDB" id="A0A7V7KGT6"/>
<dbReference type="EMBL" id="VTPY01000005">
    <property type="protein sequence ID" value="KAA0011210.1"/>
    <property type="molecule type" value="Genomic_DNA"/>
</dbReference>
<protein>
    <submittedName>
        <fullName evidence="2">Uncharacterized protein</fullName>
    </submittedName>
</protein>
<dbReference type="RefSeq" id="WP_149328952.1">
    <property type="nucleotide sequence ID" value="NZ_VTPY01000005.1"/>
</dbReference>
<name>A0A7V7KGT6_9GAMM</name>
<proteinExistence type="predicted"/>
<feature type="signal peptide" evidence="1">
    <location>
        <begin position="1"/>
        <end position="18"/>
    </location>
</feature>
<keyword evidence="3" id="KW-1185">Reference proteome</keyword>
<sequence>MKKWIIALIAALATPSLAMSDERMEEWYKTVEGQYAVMESVHGGLFATLAISHAGNIRVYLKALQPDHCAEYGERILDHDPLYVNGTLVKYSQQCHGEWNYFHATTAKGSEYLVEQFRTSRSVEVRTVEDISFVFSAMGFIDAYNEYTNLSDAL</sequence>
<feature type="chain" id="PRO_5031376974" evidence="1">
    <location>
        <begin position="19"/>
        <end position="154"/>
    </location>
</feature>
<accession>A0A7V7KGT6</accession>
<evidence type="ECO:0000313" key="3">
    <source>
        <dbReference type="Proteomes" id="UP000486760"/>
    </source>
</evidence>
<keyword evidence="1" id="KW-0732">Signal</keyword>
<organism evidence="2 3">
    <name type="scientific">Billgrantia pellis</name>
    <dbReference type="NCBI Taxonomy" id="2606936"/>
    <lineage>
        <taxon>Bacteria</taxon>
        <taxon>Pseudomonadati</taxon>
        <taxon>Pseudomonadota</taxon>
        <taxon>Gammaproteobacteria</taxon>
        <taxon>Oceanospirillales</taxon>
        <taxon>Halomonadaceae</taxon>
        <taxon>Billgrantia</taxon>
    </lineage>
</organism>
<evidence type="ECO:0000256" key="1">
    <source>
        <dbReference type="SAM" id="SignalP"/>
    </source>
</evidence>
<gene>
    <name evidence="2" type="ORF">F0A17_13885</name>
</gene>